<evidence type="ECO:0000256" key="10">
    <source>
        <dbReference type="ARBA" id="ARBA00030169"/>
    </source>
</evidence>
<dbReference type="EC" id="4.1.1.112" evidence="6"/>
<dbReference type="GO" id="GO:0047443">
    <property type="term" value="F:4-hydroxy-4-methyl-2-oxoglutarate aldolase activity"/>
    <property type="evidence" value="ECO:0007669"/>
    <property type="project" value="UniProtKB-EC"/>
</dbReference>
<evidence type="ECO:0000256" key="11">
    <source>
        <dbReference type="ARBA" id="ARBA00032305"/>
    </source>
</evidence>
<gene>
    <name evidence="14" type="ORF">HNR73_002944</name>
</gene>
<dbReference type="InterPro" id="IPR036704">
    <property type="entry name" value="RraA/RraA-like_sf"/>
</dbReference>
<comment type="caution">
    <text evidence="14">The sequence shown here is derived from an EMBL/GenBank/DDBJ whole genome shotgun (WGS) entry which is preliminary data.</text>
</comment>
<name>A0A841FPB8_9ACTN</name>
<dbReference type="PANTHER" id="PTHR33254:SF4">
    <property type="entry name" value="4-HYDROXY-4-METHYL-2-OXOGLUTARATE ALDOLASE 3-RELATED"/>
    <property type="match status" value="1"/>
</dbReference>
<comment type="function">
    <text evidence="8">Catalyzes the aldol cleavage of 4-hydroxy-4-methyl-2-oxoglutarate (HMG) into 2 molecules of pyruvate. Also contains a secondary oxaloacetate (OAA) decarboxylase activity due to the common pyruvate enolate transition state formed following C-C bond cleavage in the retro-aldol and decarboxylation reactions.</text>
</comment>
<dbReference type="GO" id="GO:0008948">
    <property type="term" value="F:oxaloacetate decarboxylase activity"/>
    <property type="evidence" value="ECO:0007669"/>
    <property type="project" value="UniProtKB-EC"/>
</dbReference>
<comment type="cofactor">
    <cofactor evidence="2">
        <name>a divalent metal cation</name>
        <dbReference type="ChEBI" id="CHEBI:60240"/>
    </cofactor>
</comment>
<organism evidence="14 15">
    <name type="scientific">Phytomonospora endophytica</name>
    <dbReference type="NCBI Taxonomy" id="714109"/>
    <lineage>
        <taxon>Bacteria</taxon>
        <taxon>Bacillati</taxon>
        <taxon>Actinomycetota</taxon>
        <taxon>Actinomycetes</taxon>
        <taxon>Micromonosporales</taxon>
        <taxon>Micromonosporaceae</taxon>
        <taxon>Phytomonospora</taxon>
    </lineage>
</organism>
<dbReference type="PANTHER" id="PTHR33254">
    <property type="entry name" value="4-HYDROXY-4-METHYL-2-OXOGLUTARATE ALDOLASE 3-RELATED"/>
    <property type="match status" value="1"/>
</dbReference>
<evidence type="ECO:0000256" key="2">
    <source>
        <dbReference type="ARBA" id="ARBA00001968"/>
    </source>
</evidence>
<comment type="subunit">
    <text evidence="4">Homotrimer.</text>
</comment>
<evidence type="ECO:0000256" key="6">
    <source>
        <dbReference type="ARBA" id="ARBA00012947"/>
    </source>
</evidence>
<dbReference type="InterPro" id="IPR005493">
    <property type="entry name" value="RraA/RraA-like"/>
</dbReference>
<dbReference type="RefSeq" id="WP_184787963.1">
    <property type="nucleotide sequence ID" value="NZ_BONT01000007.1"/>
</dbReference>
<evidence type="ECO:0000256" key="8">
    <source>
        <dbReference type="ARBA" id="ARBA00025046"/>
    </source>
</evidence>
<evidence type="ECO:0000256" key="3">
    <source>
        <dbReference type="ARBA" id="ARBA00008621"/>
    </source>
</evidence>
<keyword evidence="13" id="KW-0460">Magnesium</keyword>
<dbReference type="Proteomes" id="UP000548476">
    <property type="component" value="Unassembled WGS sequence"/>
</dbReference>
<evidence type="ECO:0000256" key="12">
    <source>
        <dbReference type="ARBA" id="ARBA00047973"/>
    </source>
</evidence>
<keyword evidence="13" id="KW-0479">Metal-binding</keyword>
<accession>A0A841FPB8</accession>
<reference evidence="14 15" key="1">
    <citation type="submission" date="2020-08" db="EMBL/GenBank/DDBJ databases">
        <title>Genomic Encyclopedia of Type Strains, Phase IV (KMG-IV): sequencing the most valuable type-strain genomes for metagenomic binning, comparative biology and taxonomic classification.</title>
        <authorList>
            <person name="Goeker M."/>
        </authorList>
    </citation>
    <scope>NUCLEOTIDE SEQUENCE [LARGE SCALE GENOMIC DNA]</scope>
    <source>
        <strain evidence="14 15">YIM 65646</strain>
    </source>
</reference>
<dbReference type="EC" id="4.1.3.17" evidence="5"/>
<evidence type="ECO:0000313" key="15">
    <source>
        <dbReference type="Proteomes" id="UP000548476"/>
    </source>
</evidence>
<evidence type="ECO:0000256" key="1">
    <source>
        <dbReference type="ARBA" id="ARBA00001342"/>
    </source>
</evidence>
<comment type="catalytic activity">
    <reaction evidence="1">
        <text>4-hydroxy-4-methyl-2-oxoglutarate = 2 pyruvate</text>
        <dbReference type="Rhea" id="RHEA:22748"/>
        <dbReference type="ChEBI" id="CHEBI:15361"/>
        <dbReference type="ChEBI" id="CHEBI:58276"/>
        <dbReference type="EC" id="4.1.3.17"/>
    </reaction>
</comment>
<evidence type="ECO:0000256" key="13">
    <source>
        <dbReference type="PIRSR" id="PIRSR605493-1"/>
    </source>
</evidence>
<evidence type="ECO:0000256" key="5">
    <source>
        <dbReference type="ARBA" id="ARBA00012213"/>
    </source>
</evidence>
<dbReference type="Gene3D" id="3.50.30.40">
    <property type="entry name" value="Ribonuclease E inhibitor RraA/RraA-like"/>
    <property type="match status" value="1"/>
</dbReference>
<dbReference type="EMBL" id="JACHGT010000006">
    <property type="protein sequence ID" value="MBB6035087.1"/>
    <property type="molecule type" value="Genomic_DNA"/>
</dbReference>
<dbReference type="AlphaFoldDB" id="A0A841FPB8"/>
<keyword evidence="15" id="KW-1185">Reference proteome</keyword>
<evidence type="ECO:0000256" key="4">
    <source>
        <dbReference type="ARBA" id="ARBA00011233"/>
    </source>
</evidence>
<feature type="binding site" evidence="13">
    <location>
        <position position="107"/>
    </location>
    <ligand>
        <name>Mg(2+)</name>
        <dbReference type="ChEBI" id="CHEBI:18420"/>
    </ligand>
</feature>
<dbReference type="GO" id="GO:0046872">
    <property type="term" value="F:metal ion binding"/>
    <property type="evidence" value="ECO:0007669"/>
    <property type="project" value="UniProtKB-KW"/>
</dbReference>
<dbReference type="SUPFAM" id="SSF89562">
    <property type="entry name" value="RraA-like"/>
    <property type="match status" value="1"/>
</dbReference>
<dbReference type="CDD" id="cd16841">
    <property type="entry name" value="RraA_family"/>
    <property type="match status" value="1"/>
</dbReference>
<evidence type="ECO:0000256" key="7">
    <source>
        <dbReference type="ARBA" id="ARBA00016549"/>
    </source>
</evidence>
<protein>
    <recommendedName>
        <fullName evidence="7">Putative 4-hydroxy-4-methyl-2-oxoglutarate aldolase</fullName>
        <ecNumber evidence="6">4.1.1.112</ecNumber>
        <ecNumber evidence="5">4.1.3.17</ecNumber>
    </recommendedName>
    <alternativeName>
        <fullName evidence="11">Oxaloacetate decarboxylase</fullName>
    </alternativeName>
    <alternativeName>
        <fullName evidence="9">Regulator of ribonuclease activity homolog</fullName>
    </alternativeName>
    <alternativeName>
        <fullName evidence="10">RraA-like protein</fullName>
    </alternativeName>
</protein>
<evidence type="ECO:0000313" key="14">
    <source>
        <dbReference type="EMBL" id="MBB6035087.1"/>
    </source>
</evidence>
<sequence>MSLTPEIAARLAELDTTAVTDADKSVRVLSPRTALRSANGAMLGTAFTVRCEGDHFGIVRALEQAAAGDVLVIEGGRHPLAYAGEIFAKAAMAKGLAGIVLDGGYRDLAYVKDCPLPIYSTYVYPKTGTTRLLGEIGATVTVGGVAVSPGEILLADDNGVLVLEPDTLDGIIARAEQIHAAEAKVLAKIEAGAGIGEVINSAEHAARLTAGEETALRFTV</sequence>
<comment type="similarity">
    <text evidence="3">Belongs to the class II aldolase/RraA-like family.</text>
</comment>
<dbReference type="Pfam" id="PF03737">
    <property type="entry name" value="RraA-like"/>
    <property type="match status" value="1"/>
</dbReference>
<evidence type="ECO:0000256" key="9">
    <source>
        <dbReference type="ARBA" id="ARBA00029596"/>
    </source>
</evidence>
<feature type="binding site" evidence="13">
    <location>
        <position position="106"/>
    </location>
    <ligand>
        <name>substrate</name>
    </ligand>
</feature>
<comment type="catalytic activity">
    <reaction evidence="12">
        <text>oxaloacetate + H(+) = pyruvate + CO2</text>
        <dbReference type="Rhea" id="RHEA:15641"/>
        <dbReference type="ChEBI" id="CHEBI:15361"/>
        <dbReference type="ChEBI" id="CHEBI:15378"/>
        <dbReference type="ChEBI" id="CHEBI:16452"/>
        <dbReference type="ChEBI" id="CHEBI:16526"/>
        <dbReference type="EC" id="4.1.1.112"/>
    </reaction>
</comment>
<comment type="cofactor">
    <cofactor evidence="13">
        <name>Mg(2+)</name>
        <dbReference type="ChEBI" id="CHEBI:18420"/>
    </cofactor>
</comment>
<proteinExistence type="inferred from homology"/>